<organism evidence="7 8">
    <name type="scientific">Polycladospora coralii</name>
    <dbReference type="NCBI Taxonomy" id="2771432"/>
    <lineage>
        <taxon>Bacteria</taxon>
        <taxon>Bacillati</taxon>
        <taxon>Bacillota</taxon>
        <taxon>Bacilli</taxon>
        <taxon>Bacillales</taxon>
        <taxon>Thermoactinomycetaceae</taxon>
        <taxon>Polycladospora</taxon>
    </lineage>
</organism>
<accession>A0A926N7A3</accession>
<dbReference type="InterPro" id="IPR050515">
    <property type="entry name" value="Beta-lactam/transpept"/>
</dbReference>
<feature type="domain" description="Penicillin-binding protein transpeptidase" evidence="5">
    <location>
        <begin position="252"/>
        <end position="568"/>
    </location>
</feature>
<reference evidence="7" key="1">
    <citation type="submission" date="2020-09" db="EMBL/GenBank/DDBJ databases">
        <title>A novel bacterium of genus Hazenella, isolated from South China Sea.</title>
        <authorList>
            <person name="Huang H."/>
            <person name="Mo K."/>
            <person name="Hu Y."/>
        </authorList>
    </citation>
    <scope>NUCLEOTIDE SEQUENCE</scope>
    <source>
        <strain evidence="7">IB182357</strain>
    </source>
</reference>
<dbReference type="InterPro" id="IPR001460">
    <property type="entry name" value="PCN-bd_Tpept"/>
</dbReference>
<dbReference type="GO" id="GO:0005886">
    <property type="term" value="C:plasma membrane"/>
    <property type="evidence" value="ECO:0007669"/>
    <property type="project" value="TreeGrafter"/>
</dbReference>
<dbReference type="Proteomes" id="UP000661691">
    <property type="component" value="Unassembled WGS sequence"/>
</dbReference>
<comment type="subcellular location">
    <subcellularLocation>
        <location evidence="1">Membrane</location>
    </subcellularLocation>
</comment>
<dbReference type="InterPro" id="IPR036138">
    <property type="entry name" value="PBP_dimer_sf"/>
</dbReference>
<protein>
    <submittedName>
        <fullName evidence="7">Penicillin-binding protein 2</fullName>
    </submittedName>
</protein>
<dbReference type="SUPFAM" id="SSF56601">
    <property type="entry name" value="beta-lactamase/transpeptidase-like"/>
    <property type="match status" value="1"/>
</dbReference>
<dbReference type="Pfam" id="PF00905">
    <property type="entry name" value="Transpeptidase"/>
    <property type="match status" value="1"/>
</dbReference>
<feature type="transmembrane region" description="Helical" evidence="4">
    <location>
        <begin position="12"/>
        <end position="32"/>
    </location>
</feature>
<dbReference type="PANTHER" id="PTHR30627:SF1">
    <property type="entry name" value="PEPTIDOGLYCAN D,D-TRANSPEPTIDASE FTSI"/>
    <property type="match status" value="1"/>
</dbReference>
<dbReference type="SUPFAM" id="SSF56519">
    <property type="entry name" value="Penicillin binding protein dimerisation domain"/>
    <property type="match status" value="1"/>
</dbReference>
<evidence type="ECO:0000259" key="6">
    <source>
        <dbReference type="Pfam" id="PF03717"/>
    </source>
</evidence>
<dbReference type="GO" id="GO:0071555">
    <property type="term" value="P:cell wall organization"/>
    <property type="evidence" value="ECO:0007669"/>
    <property type="project" value="TreeGrafter"/>
</dbReference>
<dbReference type="AlphaFoldDB" id="A0A926N7A3"/>
<name>A0A926N7A3_9BACL</name>
<evidence type="ECO:0000259" key="5">
    <source>
        <dbReference type="Pfam" id="PF00905"/>
    </source>
</evidence>
<evidence type="ECO:0000313" key="7">
    <source>
        <dbReference type="EMBL" id="MBD1371316.1"/>
    </source>
</evidence>
<feature type="domain" description="Penicillin-binding protein dimerisation" evidence="6">
    <location>
        <begin position="55"/>
        <end position="207"/>
    </location>
</feature>
<evidence type="ECO:0000256" key="3">
    <source>
        <dbReference type="ARBA" id="ARBA00023136"/>
    </source>
</evidence>
<keyword evidence="4" id="KW-0812">Transmembrane</keyword>
<dbReference type="InterPro" id="IPR012338">
    <property type="entry name" value="Beta-lactam/transpept-like"/>
</dbReference>
<evidence type="ECO:0000313" key="8">
    <source>
        <dbReference type="Proteomes" id="UP000661691"/>
    </source>
</evidence>
<sequence>MSGRVRKSKMRSLVVGSIWTLCLSILTLRLFWIQTVESNSLTTMAMNNWMENETIYPTRGTIYDRTGDHSMAWDVNAYYIVANKKKMKDISQVARLLAPLLELEPTDLEEQLSKEKDDIQLRGNGKDRFPEEAIKKIYQLKEKGQLEEIYAFPYKPLRQYNGTEAAHVLGFVNQEMKPVEGVEKSYHSFLQGEMGRKKYLKSKNGIMMSKDPDEYQPAKNGNDLYLTIDARIQKQVEIELAEAVKNYDAKGGTAIVADPRNGEILAMANLPVYNPNQIGTYNPQENRTNQAIENQFEPGSTFKIVTLAAAIEEGVFNASDTFESGAIQVEDRTIRDWNDRGWGTITYREGVQKSSNVAFVKLGQKLGATKLNEYIKRFGFGDITKRQGKPTGIDLPAEGKGYYFNGPLYPSELATTSFGQGISVTPVQQISAISAIANGGTWYTPHVMKEIHKANSDEIVKTYPVQGKRIVSEDTAKQVRQLLRDVVEGGTGSEADVVGYPVGGKTGTAQKPKKQGGYEEDKYIVSFIGLAPYDNPDVVVYVAIDEPASINGSSSGGKIAAPVASQIIRKTLQIRQIQPNKELK</sequence>
<comment type="caution">
    <text evidence="7">The sequence shown here is derived from an EMBL/GenBank/DDBJ whole genome shotgun (WGS) entry which is preliminary data.</text>
</comment>
<keyword evidence="3 4" id="KW-0472">Membrane</keyword>
<dbReference type="InterPro" id="IPR005311">
    <property type="entry name" value="PBP_dimer"/>
</dbReference>
<dbReference type="Pfam" id="PF03717">
    <property type="entry name" value="PBP_dimer"/>
    <property type="match status" value="1"/>
</dbReference>
<dbReference type="Gene3D" id="3.40.710.10">
    <property type="entry name" value="DD-peptidase/beta-lactamase superfamily"/>
    <property type="match status" value="1"/>
</dbReference>
<dbReference type="Gene3D" id="3.30.450.330">
    <property type="match status" value="1"/>
</dbReference>
<evidence type="ECO:0000256" key="2">
    <source>
        <dbReference type="ARBA" id="ARBA00007171"/>
    </source>
</evidence>
<keyword evidence="4" id="KW-1133">Transmembrane helix</keyword>
<gene>
    <name evidence="7" type="ORF">IC620_02975</name>
</gene>
<dbReference type="EMBL" id="JACXAH010000003">
    <property type="protein sequence ID" value="MBD1371316.1"/>
    <property type="molecule type" value="Genomic_DNA"/>
</dbReference>
<keyword evidence="8" id="KW-1185">Reference proteome</keyword>
<dbReference type="RefSeq" id="WP_191140027.1">
    <property type="nucleotide sequence ID" value="NZ_JACXAG020000002.1"/>
</dbReference>
<dbReference type="Gene3D" id="3.90.1310.10">
    <property type="entry name" value="Penicillin-binding protein 2a (Domain 2)"/>
    <property type="match status" value="1"/>
</dbReference>
<comment type="similarity">
    <text evidence="2">Belongs to the transpeptidase family.</text>
</comment>
<dbReference type="GO" id="GO:0008658">
    <property type="term" value="F:penicillin binding"/>
    <property type="evidence" value="ECO:0007669"/>
    <property type="project" value="InterPro"/>
</dbReference>
<dbReference type="PANTHER" id="PTHR30627">
    <property type="entry name" value="PEPTIDOGLYCAN D,D-TRANSPEPTIDASE"/>
    <property type="match status" value="1"/>
</dbReference>
<evidence type="ECO:0000256" key="4">
    <source>
        <dbReference type="SAM" id="Phobius"/>
    </source>
</evidence>
<proteinExistence type="inferred from homology"/>
<evidence type="ECO:0000256" key="1">
    <source>
        <dbReference type="ARBA" id="ARBA00004370"/>
    </source>
</evidence>